<accession>A0ABT5SNT1</accession>
<dbReference type="SUPFAM" id="SSF46785">
    <property type="entry name" value="Winged helix' DNA-binding domain"/>
    <property type="match status" value="1"/>
</dbReference>
<reference evidence="2 3" key="1">
    <citation type="submission" date="2023-02" db="EMBL/GenBank/DDBJ databases">
        <title>Genome sequencing required for Actinomycetospora new species description.</title>
        <authorList>
            <person name="Saimee Y."/>
            <person name="Duangmal K."/>
        </authorList>
    </citation>
    <scope>NUCLEOTIDE SEQUENCE [LARGE SCALE GENOMIC DNA]</scope>
    <source>
        <strain evidence="2 3">DW7H6</strain>
    </source>
</reference>
<feature type="compositionally biased region" description="Basic residues" evidence="1">
    <location>
        <begin position="170"/>
        <end position="179"/>
    </location>
</feature>
<proteinExistence type="predicted"/>
<gene>
    <name evidence="2" type="ORF">PGB27_03985</name>
</gene>
<dbReference type="Proteomes" id="UP001300763">
    <property type="component" value="Unassembled WGS sequence"/>
</dbReference>
<dbReference type="RefSeq" id="WP_274199058.1">
    <property type="nucleotide sequence ID" value="NZ_JAQZAO010000002.1"/>
</dbReference>
<comment type="caution">
    <text evidence="2">The sequence shown here is derived from an EMBL/GenBank/DDBJ whole genome shotgun (WGS) entry which is preliminary data.</text>
</comment>
<feature type="region of interest" description="Disordered" evidence="1">
    <location>
        <begin position="170"/>
        <end position="203"/>
    </location>
</feature>
<evidence type="ECO:0000313" key="2">
    <source>
        <dbReference type="EMBL" id="MDD7964500.1"/>
    </source>
</evidence>
<protein>
    <submittedName>
        <fullName evidence="2">Helix-turn-helix domain-containing protein</fullName>
    </submittedName>
</protein>
<feature type="compositionally biased region" description="Pro residues" evidence="1">
    <location>
        <begin position="187"/>
        <end position="197"/>
    </location>
</feature>
<organism evidence="2 3">
    <name type="scientific">Actinomycetospora lemnae</name>
    <dbReference type="NCBI Taxonomy" id="3019891"/>
    <lineage>
        <taxon>Bacteria</taxon>
        <taxon>Bacillati</taxon>
        <taxon>Actinomycetota</taxon>
        <taxon>Actinomycetes</taxon>
        <taxon>Pseudonocardiales</taxon>
        <taxon>Pseudonocardiaceae</taxon>
        <taxon>Actinomycetospora</taxon>
    </lineage>
</organism>
<dbReference type="InterPro" id="IPR036388">
    <property type="entry name" value="WH-like_DNA-bd_sf"/>
</dbReference>
<dbReference type="InterPro" id="IPR036390">
    <property type="entry name" value="WH_DNA-bd_sf"/>
</dbReference>
<evidence type="ECO:0000256" key="1">
    <source>
        <dbReference type="SAM" id="MobiDB-lite"/>
    </source>
</evidence>
<dbReference type="Pfam" id="PF12840">
    <property type="entry name" value="HTH_20"/>
    <property type="match status" value="1"/>
</dbReference>
<name>A0ABT5SNT1_9PSEU</name>
<keyword evidence="3" id="KW-1185">Reference proteome</keyword>
<sequence>MLDVDVIDEPAAAAAALDPLRARLLAALAEPGSASTLAGRVGLTRQKVNYHLRTLEAHGLVREVGQRAKRGLTERLVEASAASYLVSPAALGEAGSDPGRVSDRLSARYLLALGGRLVREVGDLARRADATDKRLATLAIDTEIAFASPADRAAFADELGAAVRDLVARHHSPGGRPHRLVVGAHPVPAPTPDPAPDSPEDPS</sequence>
<dbReference type="EMBL" id="JAQZAO010000002">
    <property type="protein sequence ID" value="MDD7964500.1"/>
    <property type="molecule type" value="Genomic_DNA"/>
</dbReference>
<evidence type="ECO:0000313" key="3">
    <source>
        <dbReference type="Proteomes" id="UP001300763"/>
    </source>
</evidence>
<dbReference type="Gene3D" id="1.10.10.10">
    <property type="entry name" value="Winged helix-like DNA-binding domain superfamily/Winged helix DNA-binding domain"/>
    <property type="match status" value="1"/>
</dbReference>